<dbReference type="InterPro" id="IPR041489">
    <property type="entry name" value="PDZ_6"/>
</dbReference>
<name>A0A9D4GGH8_DREPO</name>
<feature type="region of interest" description="Disordered" evidence="4">
    <location>
        <begin position="511"/>
        <end position="597"/>
    </location>
</feature>
<proteinExistence type="predicted"/>
<feature type="compositionally biased region" description="Polar residues" evidence="4">
    <location>
        <begin position="511"/>
        <end position="521"/>
    </location>
</feature>
<feature type="compositionally biased region" description="Polar residues" evidence="4">
    <location>
        <begin position="78"/>
        <end position="92"/>
    </location>
</feature>
<evidence type="ECO:0000259" key="5">
    <source>
        <dbReference type="PROSITE" id="PS50106"/>
    </source>
</evidence>
<dbReference type="EMBL" id="JAIWYP010000005">
    <property type="protein sequence ID" value="KAH3816353.1"/>
    <property type="molecule type" value="Genomic_DNA"/>
</dbReference>
<evidence type="ECO:0000256" key="3">
    <source>
        <dbReference type="ARBA" id="ARBA00023273"/>
    </source>
</evidence>
<sequence length="727" mass="82129">MKLEGCSFHTQKTPVRRRAFTHDGRSIRFKMSPDSGGKVTRPDSGAMSPGIRTWSHRTRALSSGSARMRALSPNVYLTSPRSKSLSHGTQATRAKMSKNPEKEQVIYFQRDRPWTWKPLQPAYRQRNSSLKSRLSKMVDTKRSEAVLRNLSHELLTPEECLQFKQALHHFRVSNSVPSLCQQLKSIINNTPKLLLLVELSYRMPKALQEDFHRLCTLQFPNYETYLTLFVNGNSHISKIIPQESGTGKFKIVANGIEKKMMMRYNNQKQGYELRSHPGTSVTSGVYSNGSDSDNADSVFDDAEGRTVHTSGRATPVHIQGKENVHKVFLNRHGDGSLGLGITGGKEFGSEITINVVEEGGPAATQGLHIGDKILEVNGHNFNNITHAEAVLVMRNAWNLIILVERPAWQQALDNEDVADMVSRQHEIQDLDIPVFPAAGGRLGCISQRLPTKDLIVKSVDENSPASKAGVQVHDLIYKIDGVSVRELSEKQIVMLINAKRINLRIKRYQPLSENGLNGSTPEQRRSRSATPVMFHRQTTPENHVISSSHSRKSREDSTDSQPSNHIPYEITPSFQTTQFITVPSEKTRPPSGSRRISSKDEQAIFSLRSTQEPNWIISPKGKEHASRFRQRRDLIGSAKYSIPRHIRSRSQEPHKAHYVTASQEVHSRGVSKYIRNRSTSPHRNSIARVHHEDNVIRAIQFGLEKRNRAVRLSQYQMADPADYEWEI</sequence>
<evidence type="ECO:0000313" key="7">
    <source>
        <dbReference type="Proteomes" id="UP000828390"/>
    </source>
</evidence>
<dbReference type="GO" id="GO:0032426">
    <property type="term" value="C:stereocilium tip"/>
    <property type="evidence" value="ECO:0007669"/>
    <property type="project" value="TreeGrafter"/>
</dbReference>
<keyword evidence="2" id="KW-0677">Repeat</keyword>
<dbReference type="InterPro" id="IPR051844">
    <property type="entry name" value="USH2_Complex_Protein"/>
</dbReference>
<dbReference type="InterPro" id="IPR001478">
    <property type="entry name" value="PDZ"/>
</dbReference>
<organism evidence="6 7">
    <name type="scientific">Dreissena polymorpha</name>
    <name type="common">Zebra mussel</name>
    <name type="synonym">Mytilus polymorpha</name>
    <dbReference type="NCBI Taxonomy" id="45954"/>
    <lineage>
        <taxon>Eukaryota</taxon>
        <taxon>Metazoa</taxon>
        <taxon>Spiralia</taxon>
        <taxon>Lophotrochozoa</taxon>
        <taxon>Mollusca</taxon>
        <taxon>Bivalvia</taxon>
        <taxon>Autobranchia</taxon>
        <taxon>Heteroconchia</taxon>
        <taxon>Euheterodonta</taxon>
        <taxon>Imparidentia</taxon>
        <taxon>Neoheterodontei</taxon>
        <taxon>Myida</taxon>
        <taxon>Dreissenoidea</taxon>
        <taxon>Dreissenidae</taxon>
        <taxon>Dreissena</taxon>
    </lineage>
</organism>
<dbReference type="OrthoDB" id="10029564at2759"/>
<keyword evidence="3" id="KW-0966">Cell projection</keyword>
<dbReference type="Pfam" id="PF00595">
    <property type="entry name" value="PDZ"/>
    <property type="match status" value="1"/>
</dbReference>
<protein>
    <recommendedName>
        <fullName evidence="5">PDZ domain-containing protein</fullName>
    </recommendedName>
</protein>
<feature type="compositionally biased region" description="Polar residues" evidence="4">
    <location>
        <begin position="572"/>
        <end position="581"/>
    </location>
</feature>
<feature type="domain" description="PDZ" evidence="5">
    <location>
        <begin position="326"/>
        <end position="402"/>
    </location>
</feature>
<dbReference type="PANTHER" id="PTHR23116:SF36">
    <property type="entry name" value="HARMONIN"/>
    <property type="match status" value="1"/>
</dbReference>
<evidence type="ECO:0000256" key="2">
    <source>
        <dbReference type="ARBA" id="ARBA00022737"/>
    </source>
</evidence>
<feature type="region of interest" description="Disordered" evidence="4">
    <location>
        <begin position="27"/>
        <end position="49"/>
    </location>
</feature>
<dbReference type="AlphaFoldDB" id="A0A9D4GGH8"/>
<dbReference type="GO" id="GO:0005886">
    <property type="term" value="C:plasma membrane"/>
    <property type="evidence" value="ECO:0007669"/>
    <property type="project" value="TreeGrafter"/>
</dbReference>
<dbReference type="GO" id="GO:0005929">
    <property type="term" value="C:cilium"/>
    <property type="evidence" value="ECO:0007669"/>
    <property type="project" value="TreeGrafter"/>
</dbReference>
<dbReference type="Gene3D" id="1.20.1160.20">
    <property type="match status" value="1"/>
</dbReference>
<dbReference type="CDD" id="cd00136">
    <property type="entry name" value="PDZ_canonical"/>
    <property type="match status" value="1"/>
</dbReference>
<reference evidence="6" key="2">
    <citation type="submission" date="2020-11" db="EMBL/GenBank/DDBJ databases">
        <authorList>
            <person name="McCartney M.A."/>
            <person name="Auch B."/>
            <person name="Kono T."/>
            <person name="Mallez S."/>
            <person name="Becker A."/>
            <person name="Gohl D.M."/>
            <person name="Silverstein K.A.T."/>
            <person name="Koren S."/>
            <person name="Bechman K.B."/>
            <person name="Herman A."/>
            <person name="Abrahante J.E."/>
            <person name="Garbe J."/>
        </authorList>
    </citation>
    <scope>NUCLEOTIDE SEQUENCE</scope>
    <source>
        <strain evidence="6">Duluth1</strain>
        <tissue evidence="6">Whole animal</tissue>
    </source>
</reference>
<feature type="domain" description="PDZ" evidence="5">
    <location>
        <begin position="431"/>
        <end position="496"/>
    </location>
</feature>
<reference evidence="6" key="1">
    <citation type="journal article" date="2019" name="bioRxiv">
        <title>The Genome of the Zebra Mussel, Dreissena polymorpha: A Resource for Invasive Species Research.</title>
        <authorList>
            <person name="McCartney M.A."/>
            <person name="Auch B."/>
            <person name="Kono T."/>
            <person name="Mallez S."/>
            <person name="Zhang Y."/>
            <person name="Obille A."/>
            <person name="Becker A."/>
            <person name="Abrahante J.E."/>
            <person name="Garbe J."/>
            <person name="Badalamenti J.P."/>
            <person name="Herman A."/>
            <person name="Mangelson H."/>
            <person name="Liachko I."/>
            <person name="Sullivan S."/>
            <person name="Sone E.D."/>
            <person name="Koren S."/>
            <person name="Silverstein K.A.T."/>
            <person name="Beckman K.B."/>
            <person name="Gohl D.M."/>
        </authorList>
    </citation>
    <scope>NUCLEOTIDE SEQUENCE</scope>
    <source>
        <strain evidence="6">Duluth1</strain>
        <tissue evidence="6">Whole animal</tissue>
    </source>
</reference>
<dbReference type="GO" id="GO:0002142">
    <property type="term" value="C:stereocilia ankle link complex"/>
    <property type="evidence" value="ECO:0007669"/>
    <property type="project" value="TreeGrafter"/>
</dbReference>
<dbReference type="Pfam" id="PF17820">
    <property type="entry name" value="PDZ_6"/>
    <property type="match status" value="1"/>
</dbReference>
<feature type="region of interest" description="Disordered" evidence="4">
    <location>
        <begin position="78"/>
        <end position="99"/>
    </location>
</feature>
<gene>
    <name evidence="6" type="ORF">DPMN_117869</name>
</gene>
<dbReference type="SMART" id="SM00228">
    <property type="entry name" value="PDZ"/>
    <property type="match status" value="2"/>
</dbReference>
<comment type="caution">
    <text evidence="6">The sequence shown here is derived from an EMBL/GenBank/DDBJ whole genome shotgun (WGS) entry which is preliminary data.</text>
</comment>
<accession>A0A9D4GGH8</accession>
<evidence type="ECO:0000256" key="1">
    <source>
        <dbReference type="ARBA" id="ARBA00004316"/>
    </source>
</evidence>
<evidence type="ECO:0000256" key="4">
    <source>
        <dbReference type="SAM" id="MobiDB-lite"/>
    </source>
</evidence>
<feature type="compositionally biased region" description="Polar residues" evidence="4">
    <location>
        <begin position="536"/>
        <end position="545"/>
    </location>
</feature>
<dbReference type="InterPro" id="IPR036034">
    <property type="entry name" value="PDZ_sf"/>
</dbReference>
<dbReference type="PROSITE" id="PS50106">
    <property type="entry name" value="PDZ"/>
    <property type="match status" value="2"/>
</dbReference>
<dbReference type="Gene3D" id="2.30.42.10">
    <property type="match status" value="2"/>
</dbReference>
<dbReference type="PANTHER" id="PTHR23116">
    <property type="entry name" value="PDZ DOMAIN CONTAINING WHIRLIN AND HARMONIN-RELATED"/>
    <property type="match status" value="1"/>
</dbReference>
<evidence type="ECO:0000313" key="6">
    <source>
        <dbReference type="EMBL" id="KAH3816353.1"/>
    </source>
</evidence>
<dbReference type="Proteomes" id="UP000828390">
    <property type="component" value="Unassembled WGS sequence"/>
</dbReference>
<keyword evidence="7" id="KW-1185">Reference proteome</keyword>
<comment type="subcellular location">
    <subcellularLocation>
        <location evidence="1">Cell projection</location>
    </subcellularLocation>
</comment>
<dbReference type="SUPFAM" id="SSF50156">
    <property type="entry name" value="PDZ domain-like"/>
    <property type="match status" value="2"/>
</dbReference>